<evidence type="ECO:0000259" key="1">
    <source>
        <dbReference type="Pfam" id="PF14291"/>
    </source>
</evidence>
<sequence length="304" mass="34984">MYSVSKNKLFCFPCILFCTTNCAFVSGFDDGQHLNPRLPDHEIDLLYKQNCIKWKELEKRLLDDKPIDFEVQKMFKNEKEKWRYILKIIVDIMFCGRNNLALRGHSEKILDSKKRIFLDLIELISHYNPNLKEHLIALNEGKSKISYFSPTIQNEFIELMGKTVKTKILEIIEKSKYYAILFDSTPDFSHKEQLSQIIRYVQISNNEVTVEERFIDFIETKENTGTGLASDIVDKLQVDILNINNFRGQSFDNGTNMAGKIKGVQAKITKLNKLAFFIPCTAHSLNLVGVHAAETSPAMGIYAI</sequence>
<dbReference type="InterPro" id="IPR025398">
    <property type="entry name" value="DUF4371"/>
</dbReference>
<protein>
    <recommendedName>
        <fullName evidence="1">DUF4371 domain-containing protein</fullName>
    </recommendedName>
</protein>
<dbReference type="AlphaFoldDB" id="A0AAV0W6Q4"/>
<keyword evidence="3" id="KW-1185">Reference proteome</keyword>
<dbReference type="PANTHER" id="PTHR45749">
    <property type="match status" value="1"/>
</dbReference>
<dbReference type="EMBL" id="CARXXK010000001">
    <property type="protein sequence ID" value="CAI6351437.1"/>
    <property type="molecule type" value="Genomic_DNA"/>
</dbReference>
<name>A0AAV0W6Q4_9HEMI</name>
<comment type="caution">
    <text evidence="2">The sequence shown here is derived from an EMBL/GenBank/DDBJ whole genome shotgun (WGS) entry which is preliminary data.</text>
</comment>
<feature type="domain" description="DUF4371" evidence="1">
    <location>
        <begin position="61"/>
        <end position="263"/>
    </location>
</feature>
<gene>
    <name evidence="2" type="ORF">MEUPH1_LOCUS7783</name>
</gene>
<proteinExistence type="predicted"/>
<evidence type="ECO:0000313" key="2">
    <source>
        <dbReference type="EMBL" id="CAI6351437.1"/>
    </source>
</evidence>
<dbReference type="Pfam" id="PF14291">
    <property type="entry name" value="DUF4371"/>
    <property type="match status" value="1"/>
</dbReference>
<dbReference type="Proteomes" id="UP001160148">
    <property type="component" value="Unassembled WGS sequence"/>
</dbReference>
<accession>A0AAV0W6Q4</accession>
<dbReference type="PANTHER" id="PTHR45749:SF21">
    <property type="entry name" value="DUF4371 DOMAIN-CONTAINING PROTEIN"/>
    <property type="match status" value="1"/>
</dbReference>
<evidence type="ECO:0000313" key="3">
    <source>
        <dbReference type="Proteomes" id="UP001160148"/>
    </source>
</evidence>
<reference evidence="2 3" key="1">
    <citation type="submission" date="2023-01" db="EMBL/GenBank/DDBJ databases">
        <authorList>
            <person name="Whitehead M."/>
        </authorList>
    </citation>
    <scope>NUCLEOTIDE SEQUENCE [LARGE SCALE GENOMIC DNA]</scope>
</reference>
<organism evidence="2 3">
    <name type="scientific">Macrosiphum euphorbiae</name>
    <name type="common">potato aphid</name>
    <dbReference type="NCBI Taxonomy" id="13131"/>
    <lineage>
        <taxon>Eukaryota</taxon>
        <taxon>Metazoa</taxon>
        <taxon>Ecdysozoa</taxon>
        <taxon>Arthropoda</taxon>
        <taxon>Hexapoda</taxon>
        <taxon>Insecta</taxon>
        <taxon>Pterygota</taxon>
        <taxon>Neoptera</taxon>
        <taxon>Paraneoptera</taxon>
        <taxon>Hemiptera</taxon>
        <taxon>Sternorrhyncha</taxon>
        <taxon>Aphidomorpha</taxon>
        <taxon>Aphidoidea</taxon>
        <taxon>Aphididae</taxon>
        <taxon>Macrosiphini</taxon>
        <taxon>Macrosiphum</taxon>
    </lineage>
</organism>